<dbReference type="GO" id="GO:0030248">
    <property type="term" value="F:cellulose binding"/>
    <property type="evidence" value="ECO:0007669"/>
    <property type="project" value="InterPro"/>
</dbReference>
<keyword evidence="1 9" id="KW-0732">Signal</keyword>
<dbReference type="InterPro" id="IPR000254">
    <property type="entry name" value="CBD"/>
</dbReference>
<keyword evidence="5" id="KW-0326">Glycosidase</keyword>
<dbReference type="PROSITE" id="PS51164">
    <property type="entry name" value="CBM1_2"/>
    <property type="match status" value="1"/>
</dbReference>
<dbReference type="AlphaFoldDB" id="A0A0H2S9U5"/>
<dbReference type="PANTHER" id="PTHR43739">
    <property type="entry name" value="XYLOGLUCANASE (EUROFUNG)"/>
    <property type="match status" value="1"/>
</dbReference>
<dbReference type="FunFam" id="2.130.10.10:FF:000534">
    <property type="entry name" value="Xyloglucanase Xgh74A"/>
    <property type="match status" value="1"/>
</dbReference>
<dbReference type="SUPFAM" id="SSF110296">
    <property type="entry name" value="Oligoxyloglucan reducing end-specific cellobiohydrolase"/>
    <property type="match status" value="2"/>
</dbReference>
<dbReference type="Proteomes" id="UP000053477">
    <property type="component" value="Unassembled WGS sequence"/>
</dbReference>
<dbReference type="SMART" id="SM00236">
    <property type="entry name" value="fCBD"/>
    <property type="match status" value="1"/>
</dbReference>
<dbReference type="SUPFAM" id="SSF57180">
    <property type="entry name" value="Cellulose-binding domain"/>
    <property type="match status" value="1"/>
</dbReference>
<accession>A0A0H2S9U5</accession>
<keyword evidence="2 11" id="KW-0378">Hydrolase</keyword>
<keyword evidence="12" id="KW-1185">Reference proteome</keyword>
<sequence>MLLSLVVGIATAPLLTWAAVSSQTYNWANVKIGGGGGFVPNIVFNPSQKGLAYARTDIGGVYKLNSDDSWTPLLDFVDNARWNYWGVDALATDPVDPDRLYLATGMYTNSWDPNDGQILISTDQGATFTPSPLPFKVGGNMPGRGMGERLAVDPNMNSILFFGARSGNGLWKSTNFGASWSKVSSFTNTGTYVPDPTDTTGYNSDKIGISFVTFDSTSGKSGSATPRIFVGVANLGSTNVFVSNDAGSTWSAVAGQNSTYIPHKGVLSPAEKTLYVSYSNGAGPYDGTLGAVQRYNITSGVWTDITPVSGSDLYFGFGGLAVDVQNPGTVMVAALNSWWPDGQIFRSTDGGATWSALWAWGSYPQIFKYYTYSDSKAPWLGPDTDVFDLGTLQIGWMMEGLSIDPFDSNHWLYGTGATIYGGHDLLTWDTTHNVTLESLADGIEETSVQNLISPPTGPPLLSALGDIEGFVHNSLTTAPAAEYSNPAWATAADIDFAGNKPTNIVRIGTGDSSTGKQVALSSDSGNSWSQDYGAADNVTGGKVALSADADTVLWRTNGNGVLVSQYTNPFTAVPTLPSDAEIASDKLNNSIFYGASGSKFYISVDGGHTFTSPSSLGASTAPFKVIVNPGVTGDVWVSSDVGIFHTTNSGQSFTQLAGPTEAWGIALGAPAKTGGYPALFAAASFGTQTGYFRSDDEGVSWVQINDAAHGFGSLSSNCISGDPRIYGRVYIGTNGRGIFYGDASGSAPPTTITSTASSSSKTSSASSTSSTKTTSSSSSSVKTNSTSSSSTVKSSSSTVSSTSTGSAPGATQSAYGQCGGTGFTGPTICASGSTCTVSNPYYSQCIPS</sequence>
<dbReference type="PANTHER" id="PTHR43739:SF2">
    <property type="entry name" value="OLIGOXYLOGLUCAN-REDUCING END-SPECIFIC XYLOGLUCANASE-RELATED"/>
    <property type="match status" value="1"/>
</dbReference>
<gene>
    <name evidence="11" type="ORF">SCHPADRAFT_816039</name>
</gene>
<evidence type="ECO:0000256" key="6">
    <source>
        <dbReference type="ARBA" id="ARBA00023326"/>
    </source>
</evidence>
<dbReference type="GO" id="GO:0010411">
    <property type="term" value="P:xyloglucan metabolic process"/>
    <property type="evidence" value="ECO:0007669"/>
    <property type="project" value="TreeGrafter"/>
</dbReference>
<evidence type="ECO:0000313" key="12">
    <source>
        <dbReference type="Proteomes" id="UP000053477"/>
    </source>
</evidence>
<dbReference type="OrthoDB" id="2151161at2759"/>
<evidence type="ECO:0000256" key="7">
    <source>
        <dbReference type="ARBA" id="ARBA00037986"/>
    </source>
</evidence>
<dbReference type="Pfam" id="PF00734">
    <property type="entry name" value="CBM_1"/>
    <property type="match status" value="1"/>
</dbReference>
<dbReference type="PROSITE" id="PS00562">
    <property type="entry name" value="CBM1_1"/>
    <property type="match status" value="1"/>
</dbReference>
<evidence type="ECO:0000256" key="5">
    <source>
        <dbReference type="ARBA" id="ARBA00023295"/>
    </source>
</evidence>
<evidence type="ECO:0000313" key="11">
    <source>
        <dbReference type="EMBL" id="KLO20639.1"/>
    </source>
</evidence>
<name>A0A0H2S9U5_9AGAM</name>
<evidence type="ECO:0000256" key="8">
    <source>
        <dbReference type="SAM" id="MobiDB-lite"/>
    </source>
</evidence>
<evidence type="ECO:0000256" key="1">
    <source>
        <dbReference type="ARBA" id="ARBA00022729"/>
    </source>
</evidence>
<reference evidence="11 12" key="1">
    <citation type="submission" date="2015-04" db="EMBL/GenBank/DDBJ databases">
        <title>Complete genome sequence of Schizopora paradoxa KUC8140, a cosmopolitan wood degrader in East Asia.</title>
        <authorList>
            <consortium name="DOE Joint Genome Institute"/>
            <person name="Min B."/>
            <person name="Park H."/>
            <person name="Jang Y."/>
            <person name="Kim J.-J."/>
            <person name="Kim K.H."/>
            <person name="Pangilinan J."/>
            <person name="Lipzen A."/>
            <person name="Riley R."/>
            <person name="Grigoriev I.V."/>
            <person name="Spatafora J.W."/>
            <person name="Choi I.-G."/>
        </authorList>
    </citation>
    <scope>NUCLEOTIDE SEQUENCE [LARGE SCALE GENOMIC DNA]</scope>
    <source>
        <strain evidence="11 12">KUC8140</strain>
    </source>
</reference>
<keyword evidence="4" id="KW-0119">Carbohydrate metabolism</keyword>
<evidence type="ECO:0000259" key="10">
    <source>
        <dbReference type="PROSITE" id="PS51164"/>
    </source>
</evidence>
<dbReference type="InParanoid" id="A0A0H2S9U5"/>
<comment type="similarity">
    <text evidence="7">Belongs to the glycosyl hydrolase 74 family.</text>
</comment>
<keyword evidence="3" id="KW-0136">Cellulose degradation</keyword>
<evidence type="ECO:0000256" key="2">
    <source>
        <dbReference type="ARBA" id="ARBA00022801"/>
    </source>
</evidence>
<protein>
    <submittedName>
        <fullName evidence="11">Oligoxyloglucan reducing end-specific cellobiohydrolase</fullName>
    </submittedName>
</protein>
<dbReference type="InterPro" id="IPR035971">
    <property type="entry name" value="CBD_sf"/>
</dbReference>
<proteinExistence type="inferred from homology"/>
<dbReference type="InterPro" id="IPR052025">
    <property type="entry name" value="Xyloglucanase_GH74"/>
</dbReference>
<evidence type="ECO:0000256" key="4">
    <source>
        <dbReference type="ARBA" id="ARBA00023277"/>
    </source>
</evidence>
<feature type="region of interest" description="Disordered" evidence="8">
    <location>
        <begin position="750"/>
        <end position="811"/>
    </location>
</feature>
<feature type="chain" id="PRO_5005202490" evidence="9">
    <location>
        <begin position="19"/>
        <end position="848"/>
    </location>
</feature>
<evidence type="ECO:0000256" key="3">
    <source>
        <dbReference type="ARBA" id="ARBA00023001"/>
    </source>
</evidence>
<feature type="domain" description="CBM1" evidence="10">
    <location>
        <begin position="810"/>
        <end position="846"/>
    </location>
</feature>
<keyword evidence="6" id="KW-0624">Polysaccharide degradation</keyword>
<dbReference type="GO" id="GO:0005576">
    <property type="term" value="C:extracellular region"/>
    <property type="evidence" value="ECO:0007669"/>
    <property type="project" value="InterPro"/>
</dbReference>
<feature type="signal peptide" evidence="9">
    <location>
        <begin position="1"/>
        <end position="18"/>
    </location>
</feature>
<dbReference type="STRING" id="27342.A0A0H2S9U5"/>
<dbReference type="GO" id="GO:0030245">
    <property type="term" value="P:cellulose catabolic process"/>
    <property type="evidence" value="ECO:0007669"/>
    <property type="project" value="UniProtKB-KW"/>
</dbReference>
<organism evidence="11 12">
    <name type="scientific">Schizopora paradoxa</name>
    <dbReference type="NCBI Taxonomy" id="27342"/>
    <lineage>
        <taxon>Eukaryota</taxon>
        <taxon>Fungi</taxon>
        <taxon>Dikarya</taxon>
        <taxon>Basidiomycota</taxon>
        <taxon>Agaricomycotina</taxon>
        <taxon>Agaricomycetes</taxon>
        <taxon>Hymenochaetales</taxon>
        <taxon>Schizoporaceae</taxon>
        <taxon>Schizopora</taxon>
    </lineage>
</organism>
<evidence type="ECO:0000256" key="9">
    <source>
        <dbReference type="SAM" id="SignalP"/>
    </source>
</evidence>
<dbReference type="InterPro" id="IPR015943">
    <property type="entry name" value="WD40/YVTN_repeat-like_dom_sf"/>
</dbReference>
<dbReference type="GO" id="GO:0016798">
    <property type="term" value="F:hydrolase activity, acting on glycosyl bonds"/>
    <property type="evidence" value="ECO:0007669"/>
    <property type="project" value="UniProtKB-KW"/>
</dbReference>
<dbReference type="Gene3D" id="2.130.10.10">
    <property type="entry name" value="YVTN repeat-like/Quinoprotein amine dehydrogenase"/>
    <property type="match status" value="2"/>
</dbReference>
<dbReference type="EMBL" id="KQ085882">
    <property type="protein sequence ID" value="KLO20639.1"/>
    <property type="molecule type" value="Genomic_DNA"/>
</dbReference>